<keyword evidence="3" id="KW-1185">Reference proteome</keyword>
<feature type="compositionally biased region" description="Low complexity" evidence="1">
    <location>
        <begin position="222"/>
        <end position="238"/>
    </location>
</feature>
<comment type="caution">
    <text evidence="2">The sequence shown here is derived from an EMBL/GenBank/DDBJ whole genome shotgun (WGS) entry which is preliminary data.</text>
</comment>
<feature type="region of interest" description="Disordered" evidence="1">
    <location>
        <begin position="314"/>
        <end position="354"/>
    </location>
</feature>
<evidence type="ECO:0000256" key="1">
    <source>
        <dbReference type="SAM" id="MobiDB-lite"/>
    </source>
</evidence>
<dbReference type="AlphaFoldDB" id="A0AAV0QLM2"/>
<dbReference type="InterPro" id="IPR044680">
    <property type="entry name" value="EX1/2"/>
</dbReference>
<dbReference type="PANTHER" id="PTHR33917">
    <property type="entry name" value="PROTEIN EXECUTER 1, CHLOROPLASTIC"/>
    <property type="match status" value="1"/>
</dbReference>
<reference evidence="2" key="1">
    <citation type="submission" date="2022-08" db="EMBL/GenBank/DDBJ databases">
        <authorList>
            <person name="Gutierrez-Valencia J."/>
        </authorList>
    </citation>
    <scope>NUCLEOTIDE SEQUENCE</scope>
</reference>
<gene>
    <name evidence="2" type="ORF">LITE_LOCUS43712</name>
</gene>
<dbReference type="Pfam" id="PF12014">
    <property type="entry name" value="Cyclin_D1_bind"/>
    <property type="match status" value="1"/>
</dbReference>
<feature type="compositionally biased region" description="Basic and acidic residues" evidence="1">
    <location>
        <begin position="252"/>
        <end position="264"/>
    </location>
</feature>
<protein>
    <submittedName>
        <fullName evidence="2">Uncharacterized protein</fullName>
    </submittedName>
</protein>
<accession>A0AAV0QLM2</accession>
<dbReference type="GO" id="GO:0010343">
    <property type="term" value="P:singlet oxygen-mediated programmed cell death"/>
    <property type="evidence" value="ECO:0007669"/>
    <property type="project" value="InterPro"/>
</dbReference>
<dbReference type="EMBL" id="CAMGYJ010000009">
    <property type="protein sequence ID" value="CAI0545791.1"/>
    <property type="molecule type" value="Genomic_DNA"/>
</dbReference>
<name>A0AAV0QLM2_9ROSI</name>
<organism evidence="2 3">
    <name type="scientific">Linum tenue</name>
    <dbReference type="NCBI Taxonomy" id="586396"/>
    <lineage>
        <taxon>Eukaryota</taxon>
        <taxon>Viridiplantae</taxon>
        <taxon>Streptophyta</taxon>
        <taxon>Embryophyta</taxon>
        <taxon>Tracheophyta</taxon>
        <taxon>Spermatophyta</taxon>
        <taxon>Magnoliopsida</taxon>
        <taxon>eudicotyledons</taxon>
        <taxon>Gunneridae</taxon>
        <taxon>Pentapetalae</taxon>
        <taxon>rosids</taxon>
        <taxon>fabids</taxon>
        <taxon>Malpighiales</taxon>
        <taxon>Linaceae</taxon>
        <taxon>Linum</taxon>
    </lineage>
</organism>
<evidence type="ECO:0000313" key="3">
    <source>
        <dbReference type="Proteomes" id="UP001154282"/>
    </source>
</evidence>
<dbReference type="PANTHER" id="PTHR33917:SF2">
    <property type="entry name" value="PROTEIN EXECUTER 2, CHLOROPLASTIC"/>
    <property type="match status" value="1"/>
</dbReference>
<dbReference type="Proteomes" id="UP001154282">
    <property type="component" value="Unassembled WGS sequence"/>
</dbReference>
<sequence length="568" mass="62721">MAVANLWLAGGQAVATAPQLKPFCCLDSSSRKPINSSFGFVGLNTFLHHSSSMSRVRKNFTNLRSCRCGDDIINAESSTSADVCSSSYSSQDWDWNRWGRHFAEIEQAESFASVLKIQLEEAIDKEDFQEASKLKKVIAEATSMDSVAEIMFELENAIDEERYHDTSKLCKHTGSGLVVKVVDCCRELVNASSGTLLFKIFVVKDRGEKYVMQVLCLRTKTSSMSSTTSPPKSVKPSMAEVESVSDGDGEQNEVKEEPTDEKGVNIEGDTEEGIKCVINFLKDKIPGMKVKVMNLNVTGEVAAEDVDSLKQLIKDEDEKTVSNEDSEDESEKLEESQTDGVSLASSSDSSEDGKDLDMKLFIGGVVHNNEDTPSKDDFSRVPAEIKDVEKDSFVLHIPERILDYENVDSKLSKLEVEAIAAKGVSELMPPDVGKAFWGVDKVSSKFSRNVREIFKLAVEFFEYIEVVKLTGDLNVPAGQVTFRAKIGKGSRNSNRGMYPDELGVVASYNGEGRIAEFGFKNLKWIEGELLKLNGKGTGPYVKGADLGFLYVVLEQSFLVLFNHLRLPE</sequence>
<dbReference type="GO" id="GO:0042651">
    <property type="term" value="C:thylakoid membrane"/>
    <property type="evidence" value="ECO:0007669"/>
    <property type="project" value="TreeGrafter"/>
</dbReference>
<evidence type="ECO:0000313" key="2">
    <source>
        <dbReference type="EMBL" id="CAI0545791.1"/>
    </source>
</evidence>
<feature type="region of interest" description="Disordered" evidence="1">
    <location>
        <begin position="222"/>
        <end position="268"/>
    </location>
</feature>
<feature type="compositionally biased region" description="Low complexity" evidence="1">
    <location>
        <begin position="339"/>
        <end position="348"/>
    </location>
</feature>
<proteinExistence type="predicted"/>